<keyword evidence="4" id="KW-0813">Transport</keyword>
<keyword evidence="10" id="KW-0677">Repeat</keyword>
<keyword evidence="5" id="KW-1003">Cell membrane</keyword>
<dbReference type="SMART" id="SM00054">
    <property type="entry name" value="EFh"/>
    <property type="match status" value="2"/>
</dbReference>
<dbReference type="CDD" id="cd00051">
    <property type="entry name" value="EFh"/>
    <property type="match status" value="1"/>
</dbReference>
<organism evidence="18 19">
    <name type="scientific">Branchiostoma lanceolatum</name>
    <name type="common">Common lancelet</name>
    <name type="synonym">Amphioxus lanceolatum</name>
    <dbReference type="NCBI Taxonomy" id="7740"/>
    <lineage>
        <taxon>Eukaryota</taxon>
        <taxon>Metazoa</taxon>
        <taxon>Chordata</taxon>
        <taxon>Cephalochordata</taxon>
        <taxon>Leptocardii</taxon>
        <taxon>Amphioxiformes</taxon>
        <taxon>Branchiostomatidae</taxon>
        <taxon>Branchiostoma</taxon>
    </lineage>
</organism>
<dbReference type="Gene3D" id="1.10.238.10">
    <property type="entry name" value="EF-hand"/>
    <property type="match status" value="1"/>
</dbReference>
<keyword evidence="14" id="KW-0539">Nucleus</keyword>
<dbReference type="PROSITE" id="PS00018">
    <property type="entry name" value="EF_HAND_1"/>
    <property type="match status" value="2"/>
</dbReference>
<accession>A0A8J9ZTF7</accession>
<comment type="similarity">
    <text evidence="16">Belongs to the calcineurin regulatory subunit family. CHP subfamily.</text>
</comment>
<dbReference type="GO" id="GO:0005509">
    <property type="term" value="F:calcium ion binding"/>
    <property type="evidence" value="ECO:0007669"/>
    <property type="project" value="InterPro"/>
</dbReference>
<evidence type="ECO:0000256" key="4">
    <source>
        <dbReference type="ARBA" id="ARBA00022448"/>
    </source>
</evidence>
<feature type="domain" description="EF-hand" evidence="17">
    <location>
        <begin position="148"/>
        <end position="183"/>
    </location>
</feature>
<evidence type="ECO:0000256" key="16">
    <source>
        <dbReference type="ARBA" id="ARBA00038164"/>
    </source>
</evidence>
<keyword evidence="15" id="KW-0449">Lipoprotein</keyword>
<dbReference type="PANTHER" id="PTHR46002">
    <property type="entry name" value="EG:114D9.1 PROTEIN-RELATED"/>
    <property type="match status" value="1"/>
</dbReference>
<dbReference type="InterPro" id="IPR051875">
    <property type="entry name" value="Calcineurin_B_homologous"/>
</dbReference>
<evidence type="ECO:0000256" key="7">
    <source>
        <dbReference type="ARBA" id="ARBA00022553"/>
    </source>
</evidence>
<dbReference type="InterPro" id="IPR011992">
    <property type="entry name" value="EF-hand-dom_pair"/>
</dbReference>
<dbReference type="InterPro" id="IPR002048">
    <property type="entry name" value="EF_hand_dom"/>
</dbReference>
<protein>
    <submittedName>
        <fullName evidence="18">CHP1 protein</fullName>
    </submittedName>
</protein>
<name>A0A8J9ZTF7_BRALA</name>
<evidence type="ECO:0000256" key="1">
    <source>
        <dbReference type="ARBA" id="ARBA00004123"/>
    </source>
</evidence>
<evidence type="ECO:0000313" key="18">
    <source>
        <dbReference type="EMBL" id="CAH1261705.1"/>
    </source>
</evidence>
<evidence type="ECO:0000259" key="17">
    <source>
        <dbReference type="PROSITE" id="PS50222"/>
    </source>
</evidence>
<dbReference type="GO" id="GO:0005886">
    <property type="term" value="C:plasma membrane"/>
    <property type="evidence" value="ECO:0007669"/>
    <property type="project" value="UniProtKB-SubCell"/>
</dbReference>
<evidence type="ECO:0000256" key="9">
    <source>
        <dbReference type="ARBA" id="ARBA00022723"/>
    </source>
</evidence>
<feature type="domain" description="EF-hand" evidence="17">
    <location>
        <begin position="107"/>
        <end position="142"/>
    </location>
</feature>
<dbReference type="GO" id="GO:0015031">
    <property type="term" value="P:protein transport"/>
    <property type="evidence" value="ECO:0007669"/>
    <property type="project" value="UniProtKB-KW"/>
</dbReference>
<evidence type="ECO:0000256" key="14">
    <source>
        <dbReference type="ARBA" id="ARBA00023242"/>
    </source>
</evidence>
<dbReference type="Pfam" id="PF13499">
    <property type="entry name" value="EF-hand_7"/>
    <property type="match status" value="1"/>
</dbReference>
<keyword evidence="13" id="KW-0472">Membrane</keyword>
<dbReference type="OrthoDB" id="191686at2759"/>
<evidence type="ECO:0000256" key="3">
    <source>
        <dbReference type="ARBA" id="ARBA00004496"/>
    </source>
</evidence>
<dbReference type="AlphaFoldDB" id="A0A8J9ZTF7"/>
<dbReference type="GO" id="GO:0005634">
    <property type="term" value="C:nucleus"/>
    <property type="evidence" value="ECO:0007669"/>
    <property type="project" value="UniProtKB-SubCell"/>
</dbReference>
<evidence type="ECO:0000256" key="2">
    <source>
        <dbReference type="ARBA" id="ARBA00004236"/>
    </source>
</evidence>
<evidence type="ECO:0000256" key="15">
    <source>
        <dbReference type="ARBA" id="ARBA00023288"/>
    </source>
</evidence>
<keyword evidence="8" id="KW-0519">Myristate</keyword>
<dbReference type="PROSITE" id="PS50222">
    <property type="entry name" value="EF_HAND_2"/>
    <property type="match status" value="2"/>
</dbReference>
<comment type="subcellular location">
    <subcellularLocation>
        <location evidence="2">Cell membrane</location>
    </subcellularLocation>
    <subcellularLocation>
        <location evidence="3">Cytoplasm</location>
    </subcellularLocation>
    <subcellularLocation>
        <location evidence="1">Nucleus</location>
    </subcellularLocation>
</comment>
<keyword evidence="9" id="KW-0479">Metal-binding</keyword>
<evidence type="ECO:0000256" key="10">
    <source>
        <dbReference type="ARBA" id="ARBA00022737"/>
    </source>
</evidence>
<evidence type="ECO:0000256" key="5">
    <source>
        <dbReference type="ARBA" id="ARBA00022475"/>
    </source>
</evidence>
<evidence type="ECO:0000256" key="12">
    <source>
        <dbReference type="ARBA" id="ARBA00022927"/>
    </source>
</evidence>
<gene>
    <name evidence="18" type="primary">CHP1</name>
    <name evidence="18" type="ORF">BLAG_LOCUS17053</name>
</gene>
<dbReference type="Proteomes" id="UP000838412">
    <property type="component" value="Chromosome 4"/>
</dbReference>
<dbReference type="GO" id="GO:0005737">
    <property type="term" value="C:cytoplasm"/>
    <property type="evidence" value="ECO:0007669"/>
    <property type="project" value="UniProtKB-SubCell"/>
</dbReference>
<proteinExistence type="inferred from homology"/>
<keyword evidence="12" id="KW-0653">Protein transport</keyword>
<evidence type="ECO:0000256" key="6">
    <source>
        <dbReference type="ARBA" id="ARBA00022490"/>
    </source>
</evidence>
<evidence type="ECO:0000313" key="19">
    <source>
        <dbReference type="Proteomes" id="UP000838412"/>
    </source>
</evidence>
<dbReference type="EMBL" id="OV696689">
    <property type="protein sequence ID" value="CAH1261705.1"/>
    <property type="molecule type" value="Genomic_DNA"/>
</dbReference>
<reference evidence="18" key="1">
    <citation type="submission" date="2022-01" db="EMBL/GenBank/DDBJ databases">
        <authorList>
            <person name="Braso-Vives M."/>
        </authorList>
    </citation>
    <scope>NUCLEOTIDE SEQUENCE</scope>
</reference>
<keyword evidence="6" id="KW-0963">Cytoplasm</keyword>
<evidence type="ECO:0000256" key="11">
    <source>
        <dbReference type="ARBA" id="ARBA00022837"/>
    </source>
</evidence>
<dbReference type="SUPFAM" id="SSF47473">
    <property type="entry name" value="EF-hand"/>
    <property type="match status" value="1"/>
</dbReference>
<keyword evidence="7" id="KW-0597">Phosphoprotein</keyword>
<keyword evidence="19" id="KW-1185">Reference proteome</keyword>
<sequence length="192" mass="22403">MGSRASLLLRQEEIEEIQRETGFSHNQITRLYSRFTSLDKGQNGALSREDLLRIPELAINPLGERVVQLFFLEGEDEQVNFCQYMRTLARFRPVDPNQKNNKDGVNSRDKKLEFAFRMYDLDQDNRISRDELLQVLRMMVGVNISEEQLGSIADRTILEADTDGDQRISFEEFSKAMERSEVEQKMSVRFLD</sequence>
<keyword evidence="11" id="KW-0106">Calcium</keyword>
<evidence type="ECO:0000256" key="13">
    <source>
        <dbReference type="ARBA" id="ARBA00023136"/>
    </source>
</evidence>
<dbReference type="InterPro" id="IPR018247">
    <property type="entry name" value="EF_Hand_1_Ca_BS"/>
</dbReference>
<evidence type="ECO:0000256" key="8">
    <source>
        <dbReference type="ARBA" id="ARBA00022707"/>
    </source>
</evidence>